<comment type="caution">
    <text evidence="7">The sequence shown here is derived from an EMBL/GenBank/DDBJ whole genome shotgun (WGS) entry which is preliminary data.</text>
</comment>
<dbReference type="Pfam" id="PF00520">
    <property type="entry name" value="Ion_trans"/>
    <property type="match status" value="1"/>
</dbReference>
<accession>A0A9W7B517</accession>
<gene>
    <name evidence="7" type="ORF">TrST_g5343</name>
</gene>
<keyword evidence="2 5" id="KW-0812">Transmembrane</keyword>
<dbReference type="Proteomes" id="UP001165085">
    <property type="component" value="Unassembled WGS sequence"/>
</dbReference>
<evidence type="ECO:0000256" key="4">
    <source>
        <dbReference type="ARBA" id="ARBA00023136"/>
    </source>
</evidence>
<dbReference type="EMBL" id="BRXY01000237">
    <property type="protein sequence ID" value="GMH79720.1"/>
    <property type="molecule type" value="Genomic_DNA"/>
</dbReference>
<dbReference type="OrthoDB" id="197980at2759"/>
<feature type="domain" description="Ion transport" evidence="6">
    <location>
        <begin position="22"/>
        <end position="65"/>
    </location>
</feature>
<evidence type="ECO:0000256" key="3">
    <source>
        <dbReference type="ARBA" id="ARBA00022989"/>
    </source>
</evidence>
<keyword evidence="4 5" id="KW-0472">Membrane</keyword>
<dbReference type="InterPro" id="IPR005821">
    <property type="entry name" value="Ion_trans_dom"/>
</dbReference>
<keyword evidence="3 5" id="KW-1133">Transmembrane helix</keyword>
<evidence type="ECO:0000259" key="6">
    <source>
        <dbReference type="Pfam" id="PF00520"/>
    </source>
</evidence>
<evidence type="ECO:0000256" key="2">
    <source>
        <dbReference type="ARBA" id="ARBA00022692"/>
    </source>
</evidence>
<dbReference type="Gene3D" id="1.10.287.70">
    <property type="match status" value="1"/>
</dbReference>
<comment type="subcellular location">
    <subcellularLocation>
        <location evidence="1">Membrane</location>
        <topology evidence="1">Multi-pass membrane protein</topology>
    </subcellularLocation>
</comment>
<name>A0A9W7B517_9STRA</name>
<evidence type="ECO:0000256" key="5">
    <source>
        <dbReference type="SAM" id="Phobius"/>
    </source>
</evidence>
<proteinExistence type="predicted"/>
<feature type="transmembrane region" description="Helical" evidence="5">
    <location>
        <begin position="31"/>
        <end position="54"/>
    </location>
</feature>
<evidence type="ECO:0000256" key="1">
    <source>
        <dbReference type="ARBA" id="ARBA00004141"/>
    </source>
</evidence>
<keyword evidence="8" id="KW-1185">Reference proteome</keyword>
<organism evidence="7 8">
    <name type="scientific">Triparma strigata</name>
    <dbReference type="NCBI Taxonomy" id="1606541"/>
    <lineage>
        <taxon>Eukaryota</taxon>
        <taxon>Sar</taxon>
        <taxon>Stramenopiles</taxon>
        <taxon>Ochrophyta</taxon>
        <taxon>Bolidophyceae</taxon>
        <taxon>Parmales</taxon>
        <taxon>Triparmaceae</taxon>
        <taxon>Triparma</taxon>
    </lineage>
</organism>
<protein>
    <recommendedName>
        <fullName evidence="6">Ion transport domain-containing protein</fullName>
    </recommendedName>
</protein>
<dbReference type="GO" id="GO:0005216">
    <property type="term" value="F:monoatomic ion channel activity"/>
    <property type="evidence" value="ECO:0007669"/>
    <property type="project" value="InterPro"/>
</dbReference>
<dbReference type="AlphaFoldDB" id="A0A9W7B517"/>
<evidence type="ECO:0000313" key="8">
    <source>
        <dbReference type="Proteomes" id="UP001165085"/>
    </source>
</evidence>
<dbReference type="GO" id="GO:0016020">
    <property type="term" value="C:membrane"/>
    <property type="evidence" value="ECO:0007669"/>
    <property type="project" value="UniProtKB-SubCell"/>
</dbReference>
<evidence type="ECO:0000313" key="7">
    <source>
        <dbReference type="EMBL" id="GMH79720.1"/>
    </source>
</evidence>
<sequence length="66" mass="7262">MGPLRAFLRSYIVMLDGFAEDEVQGSANPSITAILLIAFTIFTNIIMLNLLIAVMGDIFDKIQENA</sequence>
<reference evidence="8" key="1">
    <citation type="journal article" date="2023" name="Commun. Biol.">
        <title>Genome analysis of Parmales, the sister group of diatoms, reveals the evolutionary specialization of diatoms from phago-mixotrophs to photoautotrophs.</title>
        <authorList>
            <person name="Ban H."/>
            <person name="Sato S."/>
            <person name="Yoshikawa S."/>
            <person name="Yamada K."/>
            <person name="Nakamura Y."/>
            <person name="Ichinomiya M."/>
            <person name="Sato N."/>
            <person name="Blanc-Mathieu R."/>
            <person name="Endo H."/>
            <person name="Kuwata A."/>
            <person name="Ogata H."/>
        </authorList>
    </citation>
    <scope>NUCLEOTIDE SEQUENCE [LARGE SCALE GENOMIC DNA]</scope>
    <source>
        <strain evidence="8">NIES 3701</strain>
    </source>
</reference>